<dbReference type="RefSeq" id="XP_056695918.1">
    <property type="nucleotide sequence ID" value="XM_056839940.1"/>
</dbReference>
<dbReference type="Gene3D" id="3.40.50.1820">
    <property type="entry name" value="alpha/beta hydrolase"/>
    <property type="match status" value="1"/>
</dbReference>
<evidence type="ECO:0000313" key="3">
    <source>
        <dbReference type="RefSeq" id="XP_056695917.1"/>
    </source>
</evidence>
<evidence type="ECO:0000313" key="2">
    <source>
        <dbReference type="Proteomes" id="UP000813463"/>
    </source>
</evidence>
<gene>
    <name evidence="3 4" type="primary">LOC110793826</name>
</gene>
<name>A0ABM3RJX9_SPIOL</name>
<dbReference type="InterPro" id="IPR002925">
    <property type="entry name" value="Dienelactn_hydro"/>
</dbReference>
<organism evidence="2 4">
    <name type="scientific">Spinacia oleracea</name>
    <name type="common">Spinach</name>
    <dbReference type="NCBI Taxonomy" id="3562"/>
    <lineage>
        <taxon>Eukaryota</taxon>
        <taxon>Viridiplantae</taxon>
        <taxon>Streptophyta</taxon>
        <taxon>Embryophyta</taxon>
        <taxon>Tracheophyta</taxon>
        <taxon>Spermatophyta</taxon>
        <taxon>Magnoliopsida</taxon>
        <taxon>eudicotyledons</taxon>
        <taxon>Gunneridae</taxon>
        <taxon>Pentapetalae</taxon>
        <taxon>Caryophyllales</taxon>
        <taxon>Chenopodiaceae</taxon>
        <taxon>Chenopodioideae</taxon>
        <taxon>Anserineae</taxon>
        <taxon>Spinacia</taxon>
    </lineage>
</organism>
<evidence type="ECO:0000259" key="1">
    <source>
        <dbReference type="Pfam" id="PF01738"/>
    </source>
</evidence>
<feature type="domain" description="Dienelactone hydrolase" evidence="1">
    <location>
        <begin position="76"/>
        <end position="283"/>
    </location>
</feature>
<dbReference type="Proteomes" id="UP000813463">
    <property type="component" value="Chromosome 3"/>
</dbReference>
<accession>A0ABM3RJX9</accession>
<protein>
    <recommendedName>
        <fullName evidence="1">Dienelactone hydrolase domain-containing protein</fullName>
    </recommendedName>
</protein>
<evidence type="ECO:0000313" key="4">
    <source>
        <dbReference type="RefSeq" id="XP_056695918.1"/>
    </source>
</evidence>
<dbReference type="SUPFAM" id="SSF53474">
    <property type="entry name" value="alpha/beta-Hydrolases"/>
    <property type="match status" value="1"/>
</dbReference>
<dbReference type="GeneID" id="110793826"/>
<dbReference type="InterPro" id="IPR029058">
    <property type="entry name" value="AB_hydrolase_fold"/>
</dbReference>
<dbReference type="PANTHER" id="PTHR17630:SF97">
    <property type="entry name" value="ENDO-1,31,4-BETA-D-GLUCANASE-LIKE"/>
    <property type="match status" value="1"/>
</dbReference>
<dbReference type="Pfam" id="PF01738">
    <property type="entry name" value="DLH"/>
    <property type="match status" value="1"/>
</dbReference>
<dbReference type="PANTHER" id="PTHR17630">
    <property type="entry name" value="DIENELACTONE HYDROLASE"/>
    <property type="match status" value="1"/>
</dbReference>
<sequence length="285" mass="31077">MRDLNLKHKYRMRKSGSGLIIFVGAFIIFSPSFVAAIQSEVAAKSLYGPQCCKNPPILNPNSGAGHVEVIGGLKSYVSGSSHSTHAVILISDIFGYEAPNLRKIADKVAGAGYLAVVPDFFHGEPYNPQNPERPKPVWLKDHGTDKGYEEAKPVIESLKRRGICKIGAAGFCWGGKVAVQLAQGDQYVQATVLLHPSNITVDDIKGVKVPIAILEAELDHAASPALMKQFKEALNAKPQVDGYVKIFPGVAHGWTLRYNPEDKAAVKSAEEAHQDMLTWFQKYIN</sequence>
<proteinExistence type="predicted"/>
<keyword evidence="2" id="KW-1185">Reference proteome</keyword>
<dbReference type="RefSeq" id="XP_056695917.1">
    <property type="nucleotide sequence ID" value="XM_056839939.1"/>
</dbReference>
<reference evidence="2" key="1">
    <citation type="journal article" date="2021" name="Nat. Commun.">
        <title>Genomic analyses provide insights into spinach domestication and the genetic basis of agronomic traits.</title>
        <authorList>
            <person name="Cai X."/>
            <person name="Sun X."/>
            <person name="Xu C."/>
            <person name="Sun H."/>
            <person name="Wang X."/>
            <person name="Ge C."/>
            <person name="Zhang Z."/>
            <person name="Wang Q."/>
            <person name="Fei Z."/>
            <person name="Jiao C."/>
            <person name="Wang Q."/>
        </authorList>
    </citation>
    <scope>NUCLEOTIDE SEQUENCE [LARGE SCALE GENOMIC DNA]</scope>
    <source>
        <strain evidence="2">cv. Varoflay</strain>
    </source>
</reference>
<reference evidence="3 4" key="2">
    <citation type="submission" date="2025-05" db="UniProtKB">
        <authorList>
            <consortium name="RefSeq"/>
        </authorList>
    </citation>
    <scope>IDENTIFICATION</scope>
    <source>
        <tissue evidence="3 4">Leaf</tissue>
    </source>
</reference>